<keyword evidence="2" id="KW-1185">Reference proteome</keyword>
<accession>A0ABU5RCX4</accession>
<sequence>MDRGERSRGAPAARSVDRRANLRGSERLLLALQEQAGNRAVQGVITGSRVPVVQRATGLAADVGGFVGSLTGAFDGWSAPTADVTSRRKALATAINERLGQIGVPKISLLPGLTGTGGSVSGTFHPATWILDVSPDSLQQPALNTQQRAELADTVLHESRHAEQFFRAARLLCAQESKADSQKKKTERRDDNTIADSVAKTLNMALDVVRIAQKAGGELSGEEEKEARQWSESIPYNADVHKQLQEKKAAWQLSCREVRDFQRDYTAAPKWPNHPRMPIDNETFQGRFKNLEKRFDQTFVQYGQAYRMYQLGLSFEADAWQVGQAAYAAVDGKPPADLDTKLATLRAPWDSVLADWRAWLITAPPRPHRDPSTIQQLVQRHAIPAELESLREDVEPAS</sequence>
<dbReference type="EMBL" id="JAYFSI010000007">
    <property type="protein sequence ID" value="MEA5363484.1"/>
    <property type="molecule type" value="Genomic_DNA"/>
</dbReference>
<proteinExistence type="predicted"/>
<comment type="caution">
    <text evidence="1">The sequence shown here is derived from an EMBL/GenBank/DDBJ whole genome shotgun (WGS) entry which is preliminary data.</text>
</comment>
<gene>
    <name evidence="1" type="ORF">VA596_28410</name>
</gene>
<protein>
    <submittedName>
        <fullName evidence="1">Uncharacterized protein</fullName>
    </submittedName>
</protein>
<dbReference type="Proteomes" id="UP001304298">
    <property type="component" value="Unassembled WGS sequence"/>
</dbReference>
<evidence type="ECO:0000313" key="1">
    <source>
        <dbReference type="EMBL" id="MEA5363484.1"/>
    </source>
</evidence>
<organism evidence="1 2">
    <name type="scientific">Amycolatopsis heterodermiae</name>
    <dbReference type="NCBI Taxonomy" id="3110235"/>
    <lineage>
        <taxon>Bacteria</taxon>
        <taxon>Bacillati</taxon>
        <taxon>Actinomycetota</taxon>
        <taxon>Actinomycetes</taxon>
        <taxon>Pseudonocardiales</taxon>
        <taxon>Pseudonocardiaceae</taxon>
        <taxon>Amycolatopsis</taxon>
    </lineage>
</organism>
<dbReference type="RefSeq" id="WP_323331238.1">
    <property type="nucleotide sequence ID" value="NZ_JAYFSI010000007.1"/>
</dbReference>
<evidence type="ECO:0000313" key="2">
    <source>
        <dbReference type="Proteomes" id="UP001304298"/>
    </source>
</evidence>
<reference evidence="1 2" key="1">
    <citation type="submission" date="2023-12" db="EMBL/GenBank/DDBJ databases">
        <title>Amycolatopsis sp. V23-08.</title>
        <authorList>
            <person name="Somphong A."/>
        </authorList>
    </citation>
    <scope>NUCLEOTIDE SEQUENCE [LARGE SCALE GENOMIC DNA]</scope>
    <source>
        <strain evidence="1 2">V23-08</strain>
    </source>
</reference>
<name>A0ABU5RCX4_9PSEU</name>